<evidence type="ECO:0000313" key="5">
    <source>
        <dbReference type="Proteomes" id="UP000630353"/>
    </source>
</evidence>
<dbReference type="PANTHER" id="PTHR43194:SF2">
    <property type="entry name" value="PEROXISOMAL MEMBRANE PROTEIN LPX1"/>
    <property type="match status" value="1"/>
</dbReference>
<dbReference type="PRINTS" id="PR00793">
    <property type="entry name" value="PROAMNOPTASE"/>
</dbReference>
<keyword evidence="2 4" id="KW-0378">Hydrolase</keyword>
<dbReference type="GO" id="GO:0008233">
    <property type="term" value="F:peptidase activity"/>
    <property type="evidence" value="ECO:0007669"/>
    <property type="project" value="InterPro"/>
</dbReference>
<dbReference type="RefSeq" id="WP_189992984.1">
    <property type="nucleotide sequence ID" value="NZ_BMZS01000010.1"/>
</dbReference>
<dbReference type="Pfam" id="PF00561">
    <property type="entry name" value="Abhydrolase_1"/>
    <property type="match status" value="1"/>
</dbReference>
<keyword evidence="5" id="KW-1185">Reference proteome</keyword>
<dbReference type="PANTHER" id="PTHR43194">
    <property type="entry name" value="HYDROLASE ALPHA/BETA FOLD FAMILY"/>
    <property type="match status" value="1"/>
</dbReference>
<evidence type="ECO:0000313" key="4">
    <source>
        <dbReference type="EMBL" id="GHD58007.1"/>
    </source>
</evidence>
<dbReference type="PRINTS" id="PR00111">
    <property type="entry name" value="ABHYDROLASE"/>
</dbReference>
<reference evidence="4" key="1">
    <citation type="journal article" date="2014" name="Int. J. Syst. Evol. Microbiol.">
        <title>Complete genome sequence of Corynebacterium casei LMG S-19264T (=DSM 44701T), isolated from a smear-ripened cheese.</title>
        <authorList>
            <consortium name="US DOE Joint Genome Institute (JGI-PGF)"/>
            <person name="Walter F."/>
            <person name="Albersmeier A."/>
            <person name="Kalinowski J."/>
            <person name="Ruckert C."/>
        </authorList>
    </citation>
    <scope>NUCLEOTIDE SEQUENCE</scope>
    <source>
        <strain evidence="4">KCTC 42651</strain>
    </source>
</reference>
<name>A0A919CRI6_9PROT</name>
<dbReference type="AlphaFoldDB" id="A0A919CRI6"/>
<dbReference type="InterPro" id="IPR002410">
    <property type="entry name" value="Peptidase_S33"/>
</dbReference>
<dbReference type="Proteomes" id="UP000630353">
    <property type="component" value="Unassembled WGS sequence"/>
</dbReference>
<comment type="caution">
    <text evidence="4">The sequence shown here is derived from an EMBL/GenBank/DDBJ whole genome shotgun (WGS) entry which is preliminary data.</text>
</comment>
<evidence type="ECO:0000256" key="1">
    <source>
        <dbReference type="ARBA" id="ARBA00010088"/>
    </source>
</evidence>
<sequence length="287" mass="31666">MRVLVNGVRLFFDVEGAGLEPEGPAMRRKPTLIVLHGGPGADHSTLRPWFARFADIAQVVYLDHRANGRSDDGPPEAETLAQWGDDIAGFCAALEIDRPILYGLSFGGFVAQSAATRHPDLPSRLVLASTACRSVFERKYDAFEAMGGPDSRRAAERFWGGAIDGDPSVVDDWDRHCRPYYNTTPQDPEGRSRVVRRAATEARFFKAGGERWRMDFRADLARVRCPTLVLAGDRDPVTPLADAEEIAAHLPSDVLRYEVVTGAGHGTHRDRPAETERILRSFILAEG</sequence>
<dbReference type="Gene3D" id="3.40.50.1820">
    <property type="entry name" value="alpha/beta hydrolase"/>
    <property type="match status" value="1"/>
</dbReference>
<gene>
    <name evidence="4" type="ORF">GCM10017083_40250</name>
</gene>
<dbReference type="GO" id="GO:0006508">
    <property type="term" value="P:proteolysis"/>
    <property type="evidence" value="ECO:0007669"/>
    <property type="project" value="InterPro"/>
</dbReference>
<dbReference type="SUPFAM" id="SSF53474">
    <property type="entry name" value="alpha/beta-Hydrolases"/>
    <property type="match status" value="1"/>
</dbReference>
<dbReference type="InterPro" id="IPR000073">
    <property type="entry name" value="AB_hydrolase_1"/>
</dbReference>
<organism evidence="4 5">
    <name type="scientific">Thalassobaculum fulvum</name>
    <dbReference type="NCBI Taxonomy" id="1633335"/>
    <lineage>
        <taxon>Bacteria</taxon>
        <taxon>Pseudomonadati</taxon>
        <taxon>Pseudomonadota</taxon>
        <taxon>Alphaproteobacteria</taxon>
        <taxon>Rhodospirillales</taxon>
        <taxon>Thalassobaculaceae</taxon>
        <taxon>Thalassobaculum</taxon>
    </lineage>
</organism>
<accession>A0A919CRI6</accession>
<evidence type="ECO:0000256" key="2">
    <source>
        <dbReference type="ARBA" id="ARBA00022801"/>
    </source>
</evidence>
<evidence type="ECO:0000259" key="3">
    <source>
        <dbReference type="Pfam" id="PF00561"/>
    </source>
</evidence>
<comment type="similarity">
    <text evidence="1">Belongs to the peptidase S33 family.</text>
</comment>
<proteinExistence type="inferred from homology"/>
<dbReference type="InterPro" id="IPR050228">
    <property type="entry name" value="Carboxylesterase_BioH"/>
</dbReference>
<reference evidence="4" key="2">
    <citation type="submission" date="2020-09" db="EMBL/GenBank/DDBJ databases">
        <authorList>
            <person name="Sun Q."/>
            <person name="Kim S."/>
        </authorList>
    </citation>
    <scope>NUCLEOTIDE SEQUENCE</scope>
    <source>
        <strain evidence="4">KCTC 42651</strain>
    </source>
</reference>
<dbReference type="InterPro" id="IPR029058">
    <property type="entry name" value="AB_hydrolase_fold"/>
</dbReference>
<protein>
    <submittedName>
        <fullName evidence="4">Alpha/beta hydrolase fold protein</fullName>
    </submittedName>
</protein>
<dbReference type="EMBL" id="BMZS01000010">
    <property type="protein sequence ID" value="GHD58007.1"/>
    <property type="molecule type" value="Genomic_DNA"/>
</dbReference>
<feature type="domain" description="AB hydrolase-1" evidence="3">
    <location>
        <begin position="30"/>
        <end position="268"/>
    </location>
</feature>